<dbReference type="Gene3D" id="2.30.110.10">
    <property type="entry name" value="Electron Transport, Fmn-binding Protein, Chain A"/>
    <property type="match status" value="1"/>
</dbReference>
<dbReference type="EMBL" id="LNQE01001668">
    <property type="protein sequence ID" value="KUG14350.1"/>
    <property type="molecule type" value="Genomic_DNA"/>
</dbReference>
<dbReference type="InterPro" id="IPR011576">
    <property type="entry name" value="Pyridox_Oxase_N"/>
</dbReference>
<name>A0A0W8F0T3_9ZZZZ</name>
<sequence length="134" mass="15038">MVALTPEMKEAFSSMKPYPVATASKSGVPNVVPMTQVWLEDDETVWIVDNFMVKTIANLKENPKASVYIYSSDQKSCFQLKGNVILHSSGKKFDTMKAKMKERNPNLPARTLVEMKITEVYQCWFGAAAGKKLL</sequence>
<evidence type="ECO:0000313" key="2">
    <source>
        <dbReference type="EMBL" id="KUG14350.1"/>
    </source>
</evidence>
<evidence type="ECO:0000259" key="1">
    <source>
        <dbReference type="Pfam" id="PF01243"/>
    </source>
</evidence>
<dbReference type="Pfam" id="PF01243">
    <property type="entry name" value="PNPOx_N"/>
    <property type="match status" value="1"/>
</dbReference>
<reference evidence="2" key="1">
    <citation type="journal article" date="2015" name="Proc. Natl. Acad. Sci. U.S.A.">
        <title>Networks of energetic and metabolic interactions define dynamics in microbial communities.</title>
        <authorList>
            <person name="Embree M."/>
            <person name="Liu J.K."/>
            <person name="Al-Bassam M.M."/>
            <person name="Zengler K."/>
        </authorList>
    </citation>
    <scope>NUCLEOTIDE SEQUENCE</scope>
</reference>
<dbReference type="PANTHER" id="PTHR40660:SF1">
    <property type="entry name" value="5'-PHOSPHATE OXIDASE PUTATIVE DOMAIN-CONTAINING PROTEIN-RELATED"/>
    <property type="match status" value="1"/>
</dbReference>
<protein>
    <recommendedName>
        <fullName evidence="1">Pyridoxamine 5'-phosphate oxidase N-terminal domain-containing protein</fullName>
    </recommendedName>
</protein>
<dbReference type="SUPFAM" id="SSF50475">
    <property type="entry name" value="FMN-binding split barrel"/>
    <property type="match status" value="1"/>
</dbReference>
<dbReference type="InterPro" id="IPR012349">
    <property type="entry name" value="Split_barrel_FMN-bd"/>
</dbReference>
<organism evidence="2">
    <name type="scientific">hydrocarbon metagenome</name>
    <dbReference type="NCBI Taxonomy" id="938273"/>
    <lineage>
        <taxon>unclassified sequences</taxon>
        <taxon>metagenomes</taxon>
        <taxon>ecological metagenomes</taxon>
    </lineage>
</organism>
<accession>A0A0W8F0T3</accession>
<dbReference type="PANTHER" id="PTHR40660">
    <property type="entry name" value="5'-PHOSPHATE OXIDASE PUTATIVE DOMAIN-CONTAINING PROTEIN-RELATED"/>
    <property type="match status" value="1"/>
</dbReference>
<gene>
    <name evidence="2" type="ORF">ASZ90_016016</name>
</gene>
<dbReference type="AlphaFoldDB" id="A0A0W8F0T3"/>
<comment type="caution">
    <text evidence="2">The sequence shown here is derived from an EMBL/GenBank/DDBJ whole genome shotgun (WGS) entry which is preliminary data.</text>
</comment>
<feature type="domain" description="Pyridoxamine 5'-phosphate oxidase N-terminal" evidence="1">
    <location>
        <begin position="4"/>
        <end position="122"/>
    </location>
</feature>
<proteinExistence type="predicted"/>